<protein>
    <submittedName>
        <fullName evidence="1">Uncharacterized protein</fullName>
    </submittedName>
</protein>
<organism evidence="1 2">
    <name type="scientific">Klebsiella aerogenes (strain ATCC 13048 / DSM 30053 / CCUG 1429 / JCM 1235 / KCTC 2190 / NBRC 13534 / NCIMB 10102 / NCTC 10006 / CDC 819-56)</name>
    <name type="common">Enterobacter aerogenes</name>
    <dbReference type="NCBI Taxonomy" id="1028307"/>
    <lineage>
        <taxon>Bacteria</taxon>
        <taxon>Pseudomonadati</taxon>
        <taxon>Pseudomonadota</taxon>
        <taxon>Gammaproteobacteria</taxon>
        <taxon>Enterobacterales</taxon>
        <taxon>Enterobacteriaceae</taxon>
        <taxon>Klebsiella/Raoultella group</taxon>
        <taxon>Klebsiella</taxon>
    </lineage>
</organism>
<dbReference type="OrthoDB" id="6580040at2"/>
<sequence length="70" mass="8056">MHIKNTIPVQFIANCALLKNIENSLLQENKTVDDLQLISEINQRLQIESNEILADIYLQALDILRCGIRH</sequence>
<dbReference type="AlphaFoldDB" id="A0A0H3FQB8"/>
<reference evidence="1 2" key="1">
    <citation type="journal article" date="2012" name="J. Bacteriol.">
        <title>Complete genome sequence of Enterobacter aerogenes KCTC 2190.</title>
        <authorList>
            <person name="Shin S.H."/>
            <person name="Kim S."/>
            <person name="Kim J.Y."/>
            <person name="Lee S."/>
            <person name="Um Y."/>
            <person name="Oh M.K."/>
            <person name="Kim Y.R."/>
            <person name="Lee J."/>
            <person name="Yang K.S."/>
        </authorList>
    </citation>
    <scope>NUCLEOTIDE SEQUENCE [LARGE SCALE GENOMIC DNA]</scope>
    <source>
        <strain evidence="1 2">KCTC 2190</strain>
    </source>
</reference>
<evidence type="ECO:0000313" key="1">
    <source>
        <dbReference type="EMBL" id="AEG97788.1"/>
    </source>
</evidence>
<dbReference type="RefSeq" id="WP_015367633.1">
    <property type="nucleotide sequence ID" value="NC_015663.1"/>
</dbReference>
<accession>A0A0H3FQB8</accession>
<proteinExistence type="predicted"/>
<name>A0A0H3FQB8_KLEAK</name>
<dbReference type="PATRIC" id="fig|1028307.3.peg.2872"/>
<evidence type="ECO:0000313" key="2">
    <source>
        <dbReference type="Proteomes" id="UP000008881"/>
    </source>
</evidence>
<dbReference type="EMBL" id="CP002824">
    <property type="protein sequence ID" value="AEG97788.1"/>
    <property type="molecule type" value="Genomic_DNA"/>
</dbReference>
<dbReference type="eggNOG" id="ENOG502ZQNS">
    <property type="taxonomic scope" value="Bacteria"/>
</dbReference>
<keyword evidence="2" id="KW-1185">Reference proteome</keyword>
<dbReference type="HOGENOM" id="CLU_2752456_0_0_6"/>
<dbReference type="GeneID" id="93311066"/>
<dbReference type="KEGG" id="eae:EAE_14375"/>
<gene>
    <name evidence="1" type="ordered locus">EAE_14375</name>
</gene>
<dbReference type="Proteomes" id="UP000008881">
    <property type="component" value="Chromosome"/>
</dbReference>